<feature type="compositionally biased region" description="Polar residues" evidence="2">
    <location>
        <begin position="371"/>
        <end position="390"/>
    </location>
</feature>
<feature type="domain" description="Cell envelope-related transcriptional attenuator" evidence="4">
    <location>
        <begin position="84"/>
        <end position="237"/>
    </location>
</feature>
<comment type="similarity">
    <text evidence="1">Belongs to the LytR/CpsA/Psr (LCP) family.</text>
</comment>
<name>A0A7C5V582_9FIRM</name>
<comment type="caution">
    <text evidence="5">The sequence shown here is derived from an EMBL/GenBank/DDBJ whole genome shotgun (WGS) entry which is preliminary data.</text>
</comment>
<organism evidence="5">
    <name type="scientific">Caldicellulosiruptor owensensis</name>
    <dbReference type="NCBI Taxonomy" id="55205"/>
    <lineage>
        <taxon>Bacteria</taxon>
        <taxon>Bacillati</taxon>
        <taxon>Bacillota</taxon>
        <taxon>Bacillota incertae sedis</taxon>
        <taxon>Caldicellulosiruptorales</taxon>
        <taxon>Caldicellulosiruptoraceae</taxon>
        <taxon>Caldicellulosiruptor</taxon>
    </lineage>
</organism>
<dbReference type="NCBIfam" id="TIGR00350">
    <property type="entry name" value="lytR_cpsA_psr"/>
    <property type="match status" value="1"/>
</dbReference>
<feature type="compositionally biased region" description="Low complexity" evidence="2">
    <location>
        <begin position="391"/>
        <end position="405"/>
    </location>
</feature>
<sequence>MERPRNKKIVISIIISILVISLAVGGYIYKVFVIDAKHIEKVFTKKTQTSKNSSLKYPFDDSSVNILIVGLDKASNRTVYDMHRTDTILFININFEDKKVRGISIPRDTLTQIYKVEKWDKINSAFGYGGGEEKEGFIYTMETVSKLLGGMPVDYYVGFDLDAIRKVVNILGGVYVNVEVPVRVKTKWVDIDLKPGYQKLNGIETLYYALWRKTPGGDIDRIKRDKELILSVFQQLKESNKIIKLPEIYWKIRKHFFTNLSLQQITSLAYFAQSMNKEDMIFESIPGTYFNYAGVSYWKPDYEGIKKLVKDLLGYDIEIDLQLPERFKYTPRIVKYKTNNSSQKTGKQNLQTTSQGHQKTTEEQTQQSSSIDTSLPAQNLDNPSTGNTAAQTQQSLQTLESQQTLPPENTQDSLYKNQGQTSSVQKSDSSPSTDSDVNTNVYSEGR</sequence>
<dbReference type="EMBL" id="DRUZ01000052">
    <property type="protein sequence ID" value="HHS01685.1"/>
    <property type="molecule type" value="Genomic_DNA"/>
</dbReference>
<evidence type="ECO:0000256" key="1">
    <source>
        <dbReference type="ARBA" id="ARBA00006068"/>
    </source>
</evidence>
<feature type="compositionally biased region" description="Polar residues" evidence="2">
    <location>
        <begin position="338"/>
        <end position="358"/>
    </location>
</feature>
<evidence type="ECO:0000313" key="5">
    <source>
        <dbReference type="EMBL" id="HHS01685.1"/>
    </source>
</evidence>
<evidence type="ECO:0000259" key="4">
    <source>
        <dbReference type="Pfam" id="PF03816"/>
    </source>
</evidence>
<dbReference type="InterPro" id="IPR050922">
    <property type="entry name" value="LytR/CpsA/Psr_CW_biosynth"/>
</dbReference>
<proteinExistence type="inferred from homology"/>
<protein>
    <submittedName>
        <fullName evidence="5">LytR family transcriptional regulator</fullName>
    </submittedName>
</protein>
<dbReference type="Gene3D" id="3.40.630.190">
    <property type="entry name" value="LCP protein"/>
    <property type="match status" value="1"/>
</dbReference>
<feature type="compositionally biased region" description="Polar residues" evidence="2">
    <location>
        <begin position="406"/>
        <end position="446"/>
    </location>
</feature>
<feature type="transmembrane region" description="Helical" evidence="3">
    <location>
        <begin position="9"/>
        <end position="29"/>
    </location>
</feature>
<reference evidence="5" key="1">
    <citation type="journal article" date="2020" name="mSystems">
        <title>Genome- and Community-Level Interaction Insights into Carbon Utilization and Element Cycling Functions of Hydrothermarchaeota in Hydrothermal Sediment.</title>
        <authorList>
            <person name="Zhou Z."/>
            <person name="Liu Y."/>
            <person name="Xu W."/>
            <person name="Pan J."/>
            <person name="Luo Z.H."/>
            <person name="Li M."/>
        </authorList>
    </citation>
    <scope>NUCLEOTIDE SEQUENCE [LARGE SCALE GENOMIC DNA]</scope>
    <source>
        <strain evidence="5">SpSt-102</strain>
    </source>
</reference>
<feature type="region of interest" description="Disordered" evidence="2">
    <location>
        <begin position="338"/>
        <end position="446"/>
    </location>
</feature>
<keyword evidence="3" id="KW-1133">Transmembrane helix</keyword>
<evidence type="ECO:0000256" key="2">
    <source>
        <dbReference type="SAM" id="MobiDB-lite"/>
    </source>
</evidence>
<keyword evidence="3" id="KW-0812">Transmembrane</keyword>
<gene>
    <name evidence="5" type="ORF">ENL71_04030</name>
</gene>
<dbReference type="PANTHER" id="PTHR33392:SF6">
    <property type="entry name" value="POLYISOPRENYL-TEICHOIC ACID--PEPTIDOGLYCAN TEICHOIC ACID TRANSFERASE TAGU"/>
    <property type="match status" value="1"/>
</dbReference>
<accession>A0A7C5V582</accession>
<dbReference type="AlphaFoldDB" id="A0A7C5V582"/>
<evidence type="ECO:0000256" key="3">
    <source>
        <dbReference type="SAM" id="Phobius"/>
    </source>
</evidence>
<keyword evidence="3" id="KW-0472">Membrane</keyword>
<dbReference type="PANTHER" id="PTHR33392">
    <property type="entry name" value="POLYISOPRENYL-TEICHOIC ACID--PEPTIDOGLYCAN TEICHOIC ACID TRANSFERASE TAGU"/>
    <property type="match status" value="1"/>
</dbReference>
<dbReference type="Pfam" id="PF03816">
    <property type="entry name" value="LytR_cpsA_psr"/>
    <property type="match status" value="1"/>
</dbReference>
<dbReference type="InterPro" id="IPR004474">
    <property type="entry name" value="LytR_CpsA_psr"/>
</dbReference>